<comment type="caution">
    <text evidence="1">The sequence shown here is derived from an EMBL/GenBank/DDBJ whole genome shotgun (WGS) entry which is preliminary data.</text>
</comment>
<gene>
    <name evidence="1" type="ORF">N656DRAFT_484476</name>
</gene>
<protein>
    <submittedName>
        <fullName evidence="1">Uncharacterized protein</fullName>
    </submittedName>
</protein>
<reference evidence="1" key="2">
    <citation type="submission" date="2023-05" db="EMBL/GenBank/DDBJ databases">
        <authorList>
            <consortium name="Lawrence Berkeley National Laboratory"/>
            <person name="Steindorff A."/>
            <person name="Hensen N."/>
            <person name="Bonometti L."/>
            <person name="Westerberg I."/>
            <person name="Brannstrom I.O."/>
            <person name="Guillou S."/>
            <person name="Cros-Aarteil S."/>
            <person name="Calhoun S."/>
            <person name="Haridas S."/>
            <person name="Kuo A."/>
            <person name="Mondo S."/>
            <person name="Pangilinan J."/>
            <person name="Riley R."/>
            <person name="Labutti K."/>
            <person name="Andreopoulos B."/>
            <person name="Lipzen A."/>
            <person name="Chen C."/>
            <person name="Yanf M."/>
            <person name="Daum C."/>
            <person name="Ng V."/>
            <person name="Clum A."/>
            <person name="Ohm R."/>
            <person name="Martin F."/>
            <person name="Silar P."/>
            <person name="Natvig D."/>
            <person name="Lalanne C."/>
            <person name="Gautier V."/>
            <person name="Ament-Velasquez S.L."/>
            <person name="Kruys A."/>
            <person name="Hutchinson M.I."/>
            <person name="Powell A.J."/>
            <person name="Barry K."/>
            <person name="Miller A.N."/>
            <person name="Grigoriev I.V."/>
            <person name="Debuchy R."/>
            <person name="Gladieux P."/>
            <person name="Thoren M.H."/>
            <person name="Johannesson H."/>
        </authorList>
    </citation>
    <scope>NUCLEOTIDE SEQUENCE</scope>
    <source>
        <strain evidence="1">CBS 508.74</strain>
    </source>
</reference>
<organism evidence="1 2">
    <name type="scientific">Canariomyces notabilis</name>
    <dbReference type="NCBI Taxonomy" id="2074819"/>
    <lineage>
        <taxon>Eukaryota</taxon>
        <taxon>Fungi</taxon>
        <taxon>Dikarya</taxon>
        <taxon>Ascomycota</taxon>
        <taxon>Pezizomycotina</taxon>
        <taxon>Sordariomycetes</taxon>
        <taxon>Sordariomycetidae</taxon>
        <taxon>Sordariales</taxon>
        <taxon>Chaetomiaceae</taxon>
        <taxon>Canariomyces</taxon>
    </lineage>
</organism>
<dbReference type="EMBL" id="MU853335">
    <property type="protein sequence ID" value="KAK4115144.1"/>
    <property type="molecule type" value="Genomic_DNA"/>
</dbReference>
<dbReference type="RefSeq" id="XP_064672714.1">
    <property type="nucleotide sequence ID" value="XM_064809809.1"/>
</dbReference>
<name>A0AAN6TIQ2_9PEZI</name>
<dbReference type="Proteomes" id="UP001302812">
    <property type="component" value="Unassembled WGS sequence"/>
</dbReference>
<evidence type="ECO:0000313" key="1">
    <source>
        <dbReference type="EMBL" id="KAK4115144.1"/>
    </source>
</evidence>
<proteinExistence type="predicted"/>
<evidence type="ECO:0000313" key="2">
    <source>
        <dbReference type="Proteomes" id="UP001302812"/>
    </source>
</evidence>
<reference evidence="1" key="1">
    <citation type="journal article" date="2023" name="Mol. Phylogenet. Evol.">
        <title>Genome-scale phylogeny and comparative genomics of the fungal order Sordariales.</title>
        <authorList>
            <person name="Hensen N."/>
            <person name="Bonometti L."/>
            <person name="Westerberg I."/>
            <person name="Brannstrom I.O."/>
            <person name="Guillou S."/>
            <person name="Cros-Aarteil S."/>
            <person name="Calhoun S."/>
            <person name="Haridas S."/>
            <person name="Kuo A."/>
            <person name="Mondo S."/>
            <person name="Pangilinan J."/>
            <person name="Riley R."/>
            <person name="LaButti K."/>
            <person name="Andreopoulos B."/>
            <person name="Lipzen A."/>
            <person name="Chen C."/>
            <person name="Yan M."/>
            <person name="Daum C."/>
            <person name="Ng V."/>
            <person name="Clum A."/>
            <person name="Steindorff A."/>
            <person name="Ohm R.A."/>
            <person name="Martin F."/>
            <person name="Silar P."/>
            <person name="Natvig D.O."/>
            <person name="Lalanne C."/>
            <person name="Gautier V."/>
            <person name="Ament-Velasquez S.L."/>
            <person name="Kruys A."/>
            <person name="Hutchinson M.I."/>
            <person name="Powell A.J."/>
            <person name="Barry K."/>
            <person name="Miller A.N."/>
            <person name="Grigoriev I.V."/>
            <person name="Debuchy R."/>
            <person name="Gladieux P."/>
            <person name="Hiltunen Thoren M."/>
            <person name="Johannesson H."/>
        </authorList>
    </citation>
    <scope>NUCLEOTIDE SEQUENCE</scope>
    <source>
        <strain evidence="1">CBS 508.74</strain>
    </source>
</reference>
<keyword evidence="2" id="KW-1185">Reference proteome</keyword>
<dbReference type="AlphaFoldDB" id="A0AAN6TIQ2"/>
<accession>A0AAN6TIQ2</accession>
<dbReference type="GeneID" id="89933933"/>
<sequence length="281" mass="30957">MSRGSLLVNYGRRIRRANIPIDYPIIDMIWQFASPSAEFDANEGSICALSVVRQDDGGVFVQQNGKGPLDSTCLHRLSPMHLWRTPFGASHAIAIRVSLFPPAPLSLQSTHCCSIGPDVIQQPRTLKLPGTMNAVASIPVMEEMFSTAAPRVVSLFYHSRGLRRARSRHRRGQAYHNTYNSTPFRGARVSYPAIRVVSFPTWPAALASRFAPHSCLVPLVSASSHAVVTYIYPEPPYWPTHTRTGTVPTARGSPTDVVGCVLHIFAVQLCIERGSYNTGYL</sequence>